<evidence type="ECO:0000313" key="3">
    <source>
        <dbReference type="EMBL" id="RTS40922.1"/>
    </source>
</evidence>
<reference evidence="4" key="4">
    <citation type="submission" date="2023-06" db="EMBL/GenBank/DDBJ databases">
        <authorList>
            <consortium name="Clinical and Environmental Microbiology Branch: Whole genome sequencing antimicrobial resistance pathogens in the healthcare setting"/>
        </authorList>
    </citation>
    <scope>NUCLEOTIDE SEQUENCE</scope>
    <source>
        <strain evidence="4">2021CK-01020</strain>
        <plasmid evidence="4">unnamed1</plasmid>
    </source>
</reference>
<keyword evidence="1" id="KW-0614">Plasmid</keyword>
<protein>
    <submittedName>
        <fullName evidence="1">Uncharacterized protein</fullName>
    </submittedName>
</protein>
<reference evidence="3 5" key="2">
    <citation type="submission" date="2018-12" db="EMBL/GenBank/DDBJ databases">
        <title>Pseudomonas aeruginosa Diversity Panel.</title>
        <authorList>
            <person name="Snesrud E."/>
            <person name="Mcgann P."/>
        </authorList>
    </citation>
    <scope>NUCLEOTIDE SEQUENCE [LARGE SCALE GENOMIC DNA]</scope>
    <source>
        <strain evidence="3 5">MRSN6241</strain>
    </source>
</reference>
<evidence type="ECO:0000313" key="2">
    <source>
        <dbReference type="EMBL" id="MZZ17476.1"/>
    </source>
</evidence>
<dbReference type="EMBL" id="WXZT01000049">
    <property type="protein sequence ID" value="MZZ17476.1"/>
    <property type="molecule type" value="Genomic_DNA"/>
</dbReference>
<evidence type="ECO:0000313" key="5">
    <source>
        <dbReference type="Proteomes" id="UP000276985"/>
    </source>
</evidence>
<reference evidence="4" key="5">
    <citation type="submission" date="2023-10" db="EMBL/GenBank/DDBJ databases">
        <title>Pathogen: clinical or host-associated sample.</title>
        <authorList>
            <person name="Hergert J."/>
            <person name="Casey R."/>
            <person name="Wagner J."/>
            <person name="Young E.L."/>
            <person name="Oakeson K.F."/>
        </authorList>
    </citation>
    <scope>NUCLEOTIDE SEQUENCE</scope>
    <source>
        <strain evidence="4">2021CK-01020</strain>
        <plasmid evidence="4">unnamed1</plasmid>
    </source>
</reference>
<dbReference type="EMBL" id="RXTL01000039">
    <property type="protein sequence ID" value="RTS40922.1"/>
    <property type="molecule type" value="Genomic_DNA"/>
</dbReference>
<dbReference type="AlphaFoldDB" id="A0A1V0M6J1"/>
<dbReference type="RefSeq" id="WP_019438437.1">
    <property type="nucleotide sequence ID" value="NZ_BSAL01000001.1"/>
</dbReference>
<gene>
    <name evidence="3" type="ORF">DY940_28430</name>
    <name evidence="2" type="ORF">GUL26_35005</name>
    <name evidence="4" type="ORF">L4V69_02200</name>
</gene>
<sequence length="94" mass="10441">MNELTQEQIKAVYRSAIDPNARDSEGMDWWEAVGAEIRAVISAPTAKEASMVIAWWHHDWSTVADTPLKAAQRIRSSARKSGLYDAKNLEVNAG</sequence>
<accession>A0A1V0M6J1</accession>
<geneLocation type="plasmid" evidence="1">
    <name>pJB37</name>
</geneLocation>
<dbReference type="Proteomes" id="UP000276985">
    <property type="component" value="Unassembled WGS sequence"/>
</dbReference>
<proteinExistence type="predicted"/>
<name>A0A1V0M6J1_PSEAI</name>
<dbReference type="Proteomes" id="UP000644192">
    <property type="component" value="Unassembled WGS sequence"/>
</dbReference>
<evidence type="ECO:0000313" key="6">
    <source>
        <dbReference type="Proteomes" id="UP001297540"/>
    </source>
</evidence>
<organism evidence="1">
    <name type="scientific">Pseudomonas aeruginosa</name>
    <dbReference type="NCBI Taxonomy" id="287"/>
    <lineage>
        <taxon>Bacteria</taxon>
        <taxon>Pseudomonadati</taxon>
        <taxon>Pseudomonadota</taxon>
        <taxon>Gammaproteobacteria</taxon>
        <taxon>Pseudomonadales</taxon>
        <taxon>Pseudomonadaceae</taxon>
        <taxon>Pseudomonas</taxon>
    </lineage>
</organism>
<reference evidence="1" key="1">
    <citation type="submission" date="2017-01" db="EMBL/GenBank/DDBJ databases">
        <title>Complete nucleotide sequence of an IncP-2 blaVIM-2-harboring megaplasmid from Pseudomonas aeruginosa.</title>
        <authorList>
            <person name="Botelho J."/>
            <person name="Grosso F."/>
            <person name="Mabrouk A."/>
            <person name="Peixe L."/>
        </authorList>
    </citation>
    <scope>NUCLEOTIDE SEQUENCE</scope>
    <source>
        <strain evidence="1">FFUP_PS_37</strain>
        <plasmid evidence="1">pJB37</plasmid>
    </source>
</reference>
<dbReference type="EMBL" id="KY494864">
    <property type="protein sequence ID" value="ARD70514.1"/>
    <property type="molecule type" value="Genomic_DNA"/>
</dbReference>
<dbReference type="Proteomes" id="UP001297540">
    <property type="component" value="Plasmid unnamed1"/>
</dbReference>
<evidence type="ECO:0000313" key="1">
    <source>
        <dbReference type="EMBL" id="ARD70514.1"/>
    </source>
</evidence>
<evidence type="ECO:0000313" key="4">
    <source>
        <dbReference type="EMBL" id="WOS74407.1"/>
    </source>
</evidence>
<reference evidence="2" key="3">
    <citation type="submission" date="2020-01" db="EMBL/GenBank/DDBJ databases">
        <title>Bacteria Cultured from War Wounds Associated with the Conflict in Eastern Ukraine.</title>
        <authorList>
            <person name="Snesrud E."/>
            <person name="Galac M.R."/>
            <person name="Mc Gann P."/>
            <person name="Valentine K."/>
            <person name="Viacheslav K."/>
        </authorList>
    </citation>
    <scope>NUCLEOTIDE SEQUENCE</scope>
    <source>
        <strain evidence="2">VNMU148</strain>
    </source>
</reference>
<dbReference type="EMBL" id="CP136985">
    <property type="protein sequence ID" value="WOS74407.1"/>
    <property type="molecule type" value="Genomic_DNA"/>
</dbReference>
<geneLocation type="plasmid" evidence="4 6">
    <name>unnamed1</name>
</geneLocation>